<dbReference type="KEGG" id="rmr:Rmar_0409"/>
<evidence type="ECO:0000256" key="2">
    <source>
        <dbReference type="SAM" id="SignalP"/>
    </source>
</evidence>
<evidence type="ECO:0000256" key="1">
    <source>
        <dbReference type="ARBA" id="ARBA00022729"/>
    </source>
</evidence>
<evidence type="ECO:0000313" key="4">
    <source>
        <dbReference type="EMBL" id="ACY47313.1"/>
    </source>
</evidence>
<protein>
    <submittedName>
        <fullName evidence="4">Phospholipase/Carboxylesterase</fullName>
    </submittedName>
</protein>
<accession>D0ME89</accession>
<feature type="signal peptide" evidence="2">
    <location>
        <begin position="1"/>
        <end position="26"/>
    </location>
</feature>
<organism evidence="4 5">
    <name type="scientific">Rhodothermus marinus (strain ATCC 43812 / DSM 4252 / R-10)</name>
    <name type="common">Rhodothermus obamensis</name>
    <dbReference type="NCBI Taxonomy" id="518766"/>
    <lineage>
        <taxon>Bacteria</taxon>
        <taxon>Pseudomonadati</taxon>
        <taxon>Rhodothermota</taxon>
        <taxon>Rhodothermia</taxon>
        <taxon>Rhodothermales</taxon>
        <taxon>Rhodothermaceae</taxon>
        <taxon>Rhodothermus</taxon>
    </lineage>
</organism>
<dbReference type="InterPro" id="IPR050955">
    <property type="entry name" value="Plant_Biomass_Hydrol_Est"/>
</dbReference>
<dbReference type="EMBL" id="CP001807">
    <property type="protein sequence ID" value="ACY47313.1"/>
    <property type="molecule type" value="Genomic_DNA"/>
</dbReference>
<name>D0ME89_RHOM4</name>
<dbReference type="Pfam" id="PF00326">
    <property type="entry name" value="Peptidase_S9"/>
    <property type="match status" value="1"/>
</dbReference>
<dbReference type="GO" id="GO:0006508">
    <property type="term" value="P:proteolysis"/>
    <property type="evidence" value="ECO:0007669"/>
    <property type="project" value="InterPro"/>
</dbReference>
<dbReference type="SUPFAM" id="SSF53474">
    <property type="entry name" value="alpha/beta-Hydrolases"/>
    <property type="match status" value="1"/>
</dbReference>
<dbReference type="InterPro" id="IPR001375">
    <property type="entry name" value="Peptidase_S9_cat"/>
</dbReference>
<feature type="chain" id="PRO_5003011083" evidence="2">
    <location>
        <begin position="27"/>
        <end position="277"/>
    </location>
</feature>
<reference evidence="4 5" key="1">
    <citation type="journal article" date="2009" name="Stand. Genomic Sci.">
        <title>Complete genome sequence of Rhodothermus marinus type strain (R-10).</title>
        <authorList>
            <person name="Nolan M."/>
            <person name="Tindall B.J."/>
            <person name="Pomrenke H."/>
            <person name="Lapidus A."/>
            <person name="Copeland A."/>
            <person name="Glavina Del Rio T."/>
            <person name="Lucas S."/>
            <person name="Chen F."/>
            <person name="Tice H."/>
            <person name="Cheng J.F."/>
            <person name="Saunders E."/>
            <person name="Han C."/>
            <person name="Bruce D."/>
            <person name="Goodwin L."/>
            <person name="Chain P."/>
            <person name="Pitluck S."/>
            <person name="Ovchinikova G."/>
            <person name="Pati A."/>
            <person name="Ivanova N."/>
            <person name="Mavromatis K."/>
            <person name="Chen A."/>
            <person name="Palaniappan K."/>
            <person name="Land M."/>
            <person name="Hauser L."/>
            <person name="Chang Y.J."/>
            <person name="Jeffries C.D."/>
            <person name="Brettin T."/>
            <person name="Goker M."/>
            <person name="Bristow J."/>
            <person name="Eisen J.A."/>
            <person name="Markowitz V."/>
            <person name="Hugenholtz P."/>
            <person name="Kyrpides N.C."/>
            <person name="Klenk H.P."/>
            <person name="Detter J.C."/>
        </authorList>
    </citation>
    <scope>NUCLEOTIDE SEQUENCE [LARGE SCALE GENOMIC DNA]</scope>
    <source>
        <strain evidence="5">ATCC 43812 / DSM 4252 / R-10</strain>
    </source>
</reference>
<dbReference type="RefSeq" id="WP_012842925.1">
    <property type="nucleotide sequence ID" value="NC_013501.1"/>
</dbReference>
<feature type="domain" description="Peptidase S9 prolyl oligopeptidase catalytic" evidence="3">
    <location>
        <begin position="123"/>
        <end position="259"/>
    </location>
</feature>
<dbReference type="eggNOG" id="COG4099">
    <property type="taxonomic scope" value="Bacteria"/>
</dbReference>
<gene>
    <name evidence="4" type="ordered locus">Rmar_0409</name>
</gene>
<dbReference type="PANTHER" id="PTHR43037">
    <property type="entry name" value="UNNAMED PRODUCT-RELATED"/>
    <property type="match status" value="1"/>
</dbReference>
<sequence>MHGSSTTLWGLSLLLLIALVVPPARAQDCDGTTQTGFLLRTLEYNGQTHHYQVFVPPDYTPERTWPVILFLHGAGERGTDGFKQTAVGIGQAIRMNVERFPAIVVFPQVPPGRAWFGEQAEVAMAALDEVMATYSVDPERVYLTGLSMGGHGTWYVAYHWPDRFAAIVPICGFIVFPEAARGFFGELPPEQLEIQSAEDPYRKVAERIKHLPIWVFHGADDPVVPVEASRRMVEALRELGADVQYTEYEGVGHEAWEPAYAEFALMPWLLSHRRPKE</sequence>
<dbReference type="GO" id="GO:0008236">
    <property type="term" value="F:serine-type peptidase activity"/>
    <property type="evidence" value="ECO:0007669"/>
    <property type="project" value="InterPro"/>
</dbReference>
<dbReference type="STRING" id="518766.Rmar_0409"/>
<proteinExistence type="predicted"/>
<dbReference type="InterPro" id="IPR029058">
    <property type="entry name" value="AB_hydrolase_fold"/>
</dbReference>
<dbReference type="HOGENOM" id="CLU_064094_0_0_10"/>
<dbReference type="OrthoDB" id="9764953at2"/>
<evidence type="ECO:0000259" key="3">
    <source>
        <dbReference type="Pfam" id="PF00326"/>
    </source>
</evidence>
<evidence type="ECO:0000313" key="5">
    <source>
        <dbReference type="Proteomes" id="UP000002221"/>
    </source>
</evidence>
<dbReference type="AlphaFoldDB" id="D0ME89"/>
<dbReference type="Gene3D" id="3.40.50.1820">
    <property type="entry name" value="alpha/beta hydrolase"/>
    <property type="match status" value="1"/>
</dbReference>
<keyword evidence="5" id="KW-1185">Reference proteome</keyword>
<dbReference type="Proteomes" id="UP000002221">
    <property type="component" value="Chromosome"/>
</dbReference>
<dbReference type="PANTHER" id="PTHR43037:SF1">
    <property type="entry name" value="BLL1128 PROTEIN"/>
    <property type="match status" value="1"/>
</dbReference>
<keyword evidence="1 2" id="KW-0732">Signal</keyword>